<proteinExistence type="predicted"/>
<dbReference type="PANTHER" id="PTHR23024:SF24">
    <property type="entry name" value="ALPHA_BETA HYDROLASE FOLD-3 DOMAIN-CONTAINING PROTEIN"/>
    <property type="match status" value="1"/>
</dbReference>
<dbReference type="EMBL" id="JAEMWZ010000003">
    <property type="protein sequence ID" value="KAG7143641.1"/>
    <property type="molecule type" value="Genomic_DNA"/>
</dbReference>
<gene>
    <name evidence="2" type="ORF">BN1723_016002</name>
    <name evidence="3" type="ORF">HYQ45_000177</name>
</gene>
<dbReference type="InterPro" id="IPR013094">
    <property type="entry name" value="AB_hydrolase_3"/>
</dbReference>
<reference evidence="3" key="3">
    <citation type="journal article" date="2021" name="Mol. Plant Pathol.">
        <title>A 20-kb lineage-specific genomic region tames virulence in pathogenic amphidiploid Verticillium longisporum.</title>
        <authorList>
            <person name="Harting R."/>
            <person name="Starke J."/>
            <person name="Kusch H."/>
            <person name="Poggeler S."/>
            <person name="Maurus I."/>
            <person name="Schluter R."/>
            <person name="Landesfeind M."/>
            <person name="Bulla I."/>
            <person name="Nowrousian M."/>
            <person name="de Jonge R."/>
            <person name="Stahlhut G."/>
            <person name="Hoff K.J."/>
            <person name="Asshauer K.P."/>
            <person name="Thurmer A."/>
            <person name="Stanke M."/>
            <person name="Daniel R."/>
            <person name="Morgenstern B."/>
            <person name="Thomma B.P.H.J."/>
            <person name="Kronstad J.W."/>
            <person name="Braus-Stromeyer S.A."/>
            <person name="Braus G.H."/>
        </authorList>
    </citation>
    <scope>NUCLEOTIDE SEQUENCE</scope>
    <source>
        <strain evidence="3">Vl32</strain>
    </source>
</reference>
<sequence length="350" mass="37806">MKQDDIQPPRVTSGPGYPEAFAVQLETELSALRELIARQSSDGHLFDKRIAVDTPGLGEGHVKCSVCLPNAPGSTPEFPAPLPLIILLEGGGFALGQPSDGEANARFVSDKLDAVVVSLDYAKAPRYPFPHALLQAYDVLKWSISPAAVQTLGVAADPSRVTVVGCSAGGNLATSLSLLVAFTAGPTAPFRAALGPQFRQVAQVLVYPCLALHERYGERFARASPEAQAKSIPVVMLEKMEAAYVPPYVDGRQIFVAPMRADLELLRELRPTLAPMLTFVAGLDALDKEAVEYVEQFRGAGIEAAVKIYPEAAHAYTHGKEGDARWREEDARVTWERVCDFVSRKMCHGP</sequence>
<dbReference type="EMBL" id="CVQI01032673">
    <property type="protein sequence ID" value="CRK41991.1"/>
    <property type="molecule type" value="Genomic_DNA"/>
</dbReference>
<accession>A0A0G4N5T3</accession>
<evidence type="ECO:0000313" key="2">
    <source>
        <dbReference type="EMBL" id="CRK41991.1"/>
    </source>
</evidence>
<dbReference type="Proteomes" id="UP000689129">
    <property type="component" value="Unassembled WGS sequence"/>
</dbReference>
<dbReference type="OrthoDB" id="408631at2759"/>
<protein>
    <submittedName>
        <fullName evidence="3">Arylacetamide deacetylase like protein</fullName>
    </submittedName>
</protein>
<dbReference type="InterPro" id="IPR050466">
    <property type="entry name" value="Carboxylest/Gibb_receptor"/>
</dbReference>
<dbReference type="AlphaFoldDB" id="A0A0G4N5T3"/>
<evidence type="ECO:0000313" key="3">
    <source>
        <dbReference type="EMBL" id="KAG7143641.1"/>
    </source>
</evidence>
<dbReference type="Pfam" id="PF07859">
    <property type="entry name" value="Abhydrolase_3"/>
    <property type="match status" value="1"/>
</dbReference>
<dbReference type="Gene3D" id="3.40.50.1820">
    <property type="entry name" value="alpha/beta hydrolase"/>
    <property type="match status" value="1"/>
</dbReference>
<evidence type="ECO:0000259" key="1">
    <source>
        <dbReference type="Pfam" id="PF07859"/>
    </source>
</evidence>
<dbReference type="PANTHER" id="PTHR23024">
    <property type="entry name" value="ARYLACETAMIDE DEACETYLASE"/>
    <property type="match status" value="1"/>
</dbReference>
<dbReference type="SUPFAM" id="SSF53474">
    <property type="entry name" value="alpha/beta-Hydrolases"/>
    <property type="match status" value="1"/>
</dbReference>
<reference evidence="4" key="2">
    <citation type="submission" date="2015-05" db="EMBL/GenBank/DDBJ databases">
        <authorList>
            <person name="Fogelqvist Johan"/>
        </authorList>
    </citation>
    <scope>NUCLEOTIDE SEQUENCE [LARGE SCALE GENOMIC DNA]</scope>
</reference>
<evidence type="ECO:0000313" key="4">
    <source>
        <dbReference type="Proteomes" id="UP000045706"/>
    </source>
</evidence>
<organism evidence="2 4">
    <name type="scientific">Verticillium longisporum</name>
    <name type="common">Verticillium dahliae var. longisporum</name>
    <dbReference type="NCBI Taxonomy" id="100787"/>
    <lineage>
        <taxon>Eukaryota</taxon>
        <taxon>Fungi</taxon>
        <taxon>Dikarya</taxon>
        <taxon>Ascomycota</taxon>
        <taxon>Pezizomycotina</taxon>
        <taxon>Sordariomycetes</taxon>
        <taxon>Hypocreomycetidae</taxon>
        <taxon>Glomerellales</taxon>
        <taxon>Plectosphaerellaceae</taxon>
        <taxon>Verticillium</taxon>
    </lineage>
</organism>
<reference evidence="2" key="1">
    <citation type="submission" date="2015-05" db="EMBL/GenBank/DDBJ databases">
        <authorList>
            <person name="Wang D.B."/>
            <person name="Wang M."/>
        </authorList>
    </citation>
    <scope>NUCLEOTIDE SEQUENCE [LARGE SCALE GENOMIC DNA]</scope>
    <source>
        <strain evidence="2">VL2</strain>
    </source>
</reference>
<dbReference type="InterPro" id="IPR029058">
    <property type="entry name" value="AB_hydrolase_fold"/>
</dbReference>
<dbReference type="Proteomes" id="UP000045706">
    <property type="component" value="Unassembled WGS sequence"/>
</dbReference>
<dbReference type="GO" id="GO:0016787">
    <property type="term" value="F:hydrolase activity"/>
    <property type="evidence" value="ECO:0007669"/>
    <property type="project" value="InterPro"/>
</dbReference>
<feature type="domain" description="Alpha/beta hydrolase fold-3" evidence="1">
    <location>
        <begin position="87"/>
        <end position="317"/>
    </location>
</feature>
<name>A0A0G4N5T3_VERLO</name>